<dbReference type="InterPro" id="IPR032675">
    <property type="entry name" value="LRR_dom_sf"/>
</dbReference>
<evidence type="ECO:0000313" key="2">
    <source>
        <dbReference type="Proteomes" id="UP001153069"/>
    </source>
</evidence>
<organism evidence="1 2">
    <name type="scientific">Seminavis robusta</name>
    <dbReference type="NCBI Taxonomy" id="568900"/>
    <lineage>
        <taxon>Eukaryota</taxon>
        <taxon>Sar</taxon>
        <taxon>Stramenopiles</taxon>
        <taxon>Ochrophyta</taxon>
        <taxon>Bacillariophyta</taxon>
        <taxon>Bacillariophyceae</taxon>
        <taxon>Bacillariophycidae</taxon>
        <taxon>Naviculales</taxon>
        <taxon>Naviculaceae</taxon>
        <taxon>Seminavis</taxon>
    </lineage>
</organism>
<proteinExistence type="predicted"/>
<dbReference type="EMBL" id="CAICTM010000048">
    <property type="protein sequence ID" value="CAB9498906.1"/>
    <property type="molecule type" value="Genomic_DNA"/>
</dbReference>
<dbReference type="AlphaFoldDB" id="A0A9N8DBP4"/>
<dbReference type="Proteomes" id="UP001153069">
    <property type="component" value="Unassembled WGS sequence"/>
</dbReference>
<reference evidence="1" key="1">
    <citation type="submission" date="2020-06" db="EMBL/GenBank/DDBJ databases">
        <authorList>
            <consortium name="Plant Systems Biology data submission"/>
        </authorList>
    </citation>
    <scope>NUCLEOTIDE SEQUENCE</scope>
    <source>
        <strain evidence="1">D6</strain>
    </source>
</reference>
<name>A0A9N8DBP4_9STRA</name>
<protein>
    <submittedName>
        <fullName evidence="1">Uncharacterized protein</fullName>
    </submittedName>
</protein>
<gene>
    <name evidence="1" type="ORF">SEMRO_48_G028260.1</name>
</gene>
<dbReference type="SUPFAM" id="SSF52047">
    <property type="entry name" value="RNI-like"/>
    <property type="match status" value="1"/>
</dbReference>
<sequence length="495" mass="55989">MMSSIVFSPRDFLQNPKEYVQNIREYRKSRLDMKPYDEVFLDSDSYFNKVAQVLKRQRSKGLVVVINPYESACNDTVTSLRKACTSNQSITHLTIQIGSRELASFEFRNYEASDVAWKKSQIHKLSSSLLSLPCLTHLKIDFSHLVVDEEGGEPFLEVFQALPKAKSLKNLTVNEYELHLSDDNYNLVTSKVGPLAKLCQPLQHNLSLEQITLNLQSDNLPRESPAALIVMSFQSLPKLKSLEITDQARFASGQAHLTCGGKDLQEILQANTGLESLKLWLAYYANNNTCWKDEENLLHVGRGLEANTSLQTLKVGTDPTACAISGHAAKQLDETEHTEDTEEMISNEFSFPDYASEIQERDDEFLNPAWGRIKCQPKPQQELLRVFERGQNYELRELSLFDIVLPAKVAVYLQLNGTGRKHLLDSNAGPEQWMSHIVSKQSQLSLDATFELLRMNPAALLSTEAKRPKKKAKTWRKRVAKAMWRQKGNSLAAGL</sequence>
<comment type="caution">
    <text evidence="1">The sequence shown here is derived from an EMBL/GenBank/DDBJ whole genome shotgun (WGS) entry which is preliminary data.</text>
</comment>
<dbReference type="Gene3D" id="3.80.10.10">
    <property type="entry name" value="Ribonuclease Inhibitor"/>
    <property type="match status" value="1"/>
</dbReference>
<keyword evidence="2" id="KW-1185">Reference proteome</keyword>
<accession>A0A9N8DBP4</accession>
<evidence type="ECO:0000313" key="1">
    <source>
        <dbReference type="EMBL" id="CAB9498906.1"/>
    </source>
</evidence>